<evidence type="ECO:0008006" key="5">
    <source>
        <dbReference type="Google" id="ProtNLM"/>
    </source>
</evidence>
<dbReference type="PROSITE" id="PS51257">
    <property type="entry name" value="PROKAR_LIPOPROTEIN"/>
    <property type="match status" value="1"/>
</dbReference>
<feature type="signal peptide" evidence="2">
    <location>
        <begin position="1"/>
        <end position="23"/>
    </location>
</feature>
<dbReference type="EMBL" id="AM746676">
    <property type="protein sequence ID" value="CAN95869.1"/>
    <property type="molecule type" value="Genomic_DNA"/>
</dbReference>
<dbReference type="Proteomes" id="UP000002139">
    <property type="component" value="Chromosome"/>
</dbReference>
<accession>A9G7J7</accession>
<feature type="region of interest" description="Disordered" evidence="1">
    <location>
        <begin position="82"/>
        <end position="110"/>
    </location>
</feature>
<name>A9G7J7_SORC5</name>
<keyword evidence="2" id="KW-0732">Signal</keyword>
<feature type="chain" id="PRO_5002738711" description="Secreted protein" evidence="2">
    <location>
        <begin position="24"/>
        <end position="502"/>
    </location>
</feature>
<dbReference type="HOGENOM" id="CLU_542787_0_0_7"/>
<evidence type="ECO:0000313" key="3">
    <source>
        <dbReference type="EMBL" id="CAN95869.1"/>
    </source>
</evidence>
<reference evidence="3 4" key="1">
    <citation type="journal article" date="2007" name="Nat. Biotechnol.">
        <title>Complete genome sequence of the myxobacterium Sorangium cellulosum.</title>
        <authorList>
            <person name="Schneiker S."/>
            <person name="Perlova O."/>
            <person name="Kaiser O."/>
            <person name="Gerth K."/>
            <person name="Alici A."/>
            <person name="Altmeyer M.O."/>
            <person name="Bartels D."/>
            <person name="Bekel T."/>
            <person name="Beyer S."/>
            <person name="Bode E."/>
            <person name="Bode H.B."/>
            <person name="Bolten C.J."/>
            <person name="Choudhuri J.V."/>
            <person name="Doss S."/>
            <person name="Elnakady Y.A."/>
            <person name="Frank B."/>
            <person name="Gaigalat L."/>
            <person name="Goesmann A."/>
            <person name="Groeger C."/>
            <person name="Gross F."/>
            <person name="Jelsbak L."/>
            <person name="Jelsbak L."/>
            <person name="Kalinowski J."/>
            <person name="Kegler C."/>
            <person name="Knauber T."/>
            <person name="Konietzny S."/>
            <person name="Kopp M."/>
            <person name="Krause L."/>
            <person name="Krug D."/>
            <person name="Linke B."/>
            <person name="Mahmud T."/>
            <person name="Martinez-Arias R."/>
            <person name="McHardy A.C."/>
            <person name="Merai M."/>
            <person name="Meyer F."/>
            <person name="Mormann S."/>
            <person name="Munoz-Dorado J."/>
            <person name="Perez J."/>
            <person name="Pradella S."/>
            <person name="Rachid S."/>
            <person name="Raddatz G."/>
            <person name="Rosenau F."/>
            <person name="Rueckert C."/>
            <person name="Sasse F."/>
            <person name="Scharfe M."/>
            <person name="Schuster S.C."/>
            <person name="Suen G."/>
            <person name="Treuner-Lange A."/>
            <person name="Velicer G.J."/>
            <person name="Vorholter F.-J."/>
            <person name="Weissman K.J."/>
            <person name="Welch R.D."/>
            <person name="Wenzel S.C."/>
            <person name="Whitworth D.E."/>
            <person name="Wilhelm S."/>
            <person name="Wittmann C."/>
            <person name="Bloecker H."/>
            <person name="Puehler A."/>
            <person name="Mueller R."/>
        </authorList>
    </citation>
    <scope>NUCLEOTIDE SEQUENCE [LARGE SCALE GENOMIC DNA]</scope>
    <source>
        <strain evidence="4">So ce56</strain>
    </source>
</reference>
<sequence length="502" mass="53851">MSAPMRTRRRPALLLLAPFFAAACRPAPPPATARADIATPPKPVVVAAPPAAAPGPSPLVSVKTQARVPEGFVLDGDVAEWGSLVPPPPPRPARPARGESAHPPTSTSAMDAPSHVALVLSSAGVTLAAELDEGSQDGIWLGLGFGAPELPPIGYFQRGGGVMPLNCETDMGGEPLPADVQKACHETLAQHDAFIAGYEARFVRFFRLDRGGLSGIGEDGKGRPIEGAKAAVKGGEGRLTIEATLPTSALPRASSAPIDSIRLFARAADAPRPPAPADEAWVWREIPEPVSYEPFANLRALAFQAPEPIGRVPMSYQPGDPLELEVIGYARGSGGTALEPTRQGLYSPISTIGDVEIGELFLRRPALAILRRGEIVDTIDSYGAPTGIVRRNKELHMFFYDQYTSTDIWAESADWRVIAIKPSGEYTELLEGAVNNGPWEKDVEEFHSTRFDRFGIRGTPWRQDAEGEVPRAVEITWRYDATTGMYRPSSRALPATKAKKAR</sequence>
<gene>
    <name evidence="3" type="ordered locus">sce5706</name>
</gene>
<evidence type="ECO:0000256" key="1">
    <source>
        <dbReference type="SAM" id="MobiDB-lite"/>
    </source>
</evidence>
<dbReference type="KEGG" id="scl:sce5706"/>
<proteinExistence type="predicted"/>
<evidence type="ECO:0000256" key="2">
    <source>
        <dbReference type="SAM" id="SignalP"/>
    </source>
</evidence>
<evidence type="ECO:0000313" key="4">
    <source>
        <dbReference type="Proteomes" id="UP000002139"/>
    </source>
</evidence>
<protein>
    <recommendedName>
        <fullName evidence="5">Secreted protein</fullName>
    </recommendedName>
</protein>
<dbReference type="AlphaFoldDB" id="A9G7J7"/>
<keyword evidence="4" id="KW-1185">Reference proteome</keyword>
<organism evidence="3 4">
    <name type="scientific">Sorangium cellulosum (strain So ce56)</name>
    <name type="common">Polyangium cellulosum (strain So ce56)</name>
    <dbReference type="NCBI Taxonomy" id="448385"/>
    <lineage>
        <taxon>Bacteria</taxon>
        <taxon>Pseudomonadati</taxon>
        <taxon>Myxococcota</taxon>
        <taxon>Polyangia</taxon>
        <taxon>Polyangiales</taxon>
        <taxon>Polyangiaceae</taxon>
        <taxon>Sorangium</taxon>
    </lineage>
</organism>
<dbReference type="STRING" id="448385.sce5706"/>